<dbReference type="EMBL" id="LNIX01000015">
    <property type="protein sequence ID" value="OXA46364.1"/>
    <property type="molecule type" value="Genomic_DNA"/>
</dbReference>
<dbReference type="OrthoDB" id="10546069at2759"/>
<dbReference type="SUPFAM" id="SSF47565">
    <property type="entry name" value="Insect pheromone/odorant-binding proteins"/>
    <property type="match status" value="1"/>
</dbReference>
<keyword evidence="1" id="KW-1133">Transmembrane helix</keyword>
<sequence>MAPHFALLLVIAVVTNLIPQSKSEHPKFEECKKASERYFKASHKNTMACHADLKDDTHSLEEKFDKFGCTVRCILQKDKMLDDNEAVTEEFLKSNYKGRVISEFDEKLLSHFLECKTKFGDKLDKADPNCKSYRDYGLCMQESISHPRSSSSHTMIIPCHVHLVLLLFATILHVSFGLRCFNCTSEKTCPDAKRAPVETCTQPDPVCLSFEGHQRPSGCIPRTGWGDHDKFTAGAHKCISWMMINRCTCDYDLCNGSENPLTPFGVLLGVTLVVMRFVVHAYFWD</sequence>
<dbReference type="InterPro" id="IPR036728">
    <property type="entry name" value="PBP_GOBP_sf"/>
</dbReference>
<feature type="transmembrane region" description="Helical" evidence="1">
    <location>
        <begin position="264"/>
        <end position="284"/>
    </location>
</feature>
<proteinExistence type="predicted"/>
<keyword evidence="2" id="KW-0732">Signal</keyword>
<name>A0A226DNE1_FOLCA</name>
<dbReference type="GO" id="GO:0005549">
    <property type="term" value="F:odorant binding"/>
    <property type="evidence" value="ECO:0007669"/>
    <property type="project" value="InterPro"/>
</dbReference>
<accession>A0A226DNE1</accession>
<keyword evidence="4" id="KW-1185">Reference proteome</keyword>
<dbReference type="Proteomes" id="UP000198287">
    <property type="component" value="Unassembled WGS sequence"/>
</dbReference>
<comment type="caution">
    <text evidence="3">The sequence shown here is derived from an EMBL/GenBank/DDBJ whole genome shotgun (WGS) entry which is preliminary data.</text>
</comment>
<evidence type="ECO:0008006" key="5">
    <source>
        <dbReference type="Google" id="ProtNLM"/>
    </source>
</evidence>
<gene>
    <name evidence="3" type="ORF">Fcan01_18777</name>
</gene>
<evidence type="ECO:0000256" key="2">
    <source>
        <dbReference type="SAM" id="SignalP"/>
    </source>
</evidence>
<dbReference type="Gene3D" id="1.10.238.20">
    <property type="entry name" value="Pheromone/general odorant binding protein domain"/>
    <property type="match status" value="1"/>
</dbReference>
<evidence type="ECO:0000313" key="4">
    <source>
        <dbReference type="Proteomes" id="UP000198287"/>
    </source>
</evidence>
<feature type="signal peptide" evidence="2">
    <location>
        <begin position="1"/>
        <end position="23"/>
    </location>
</feature>
<reference evidence="3 4" key="1">
    <citation type="submission" date="2015-12" db="EMBL/GenBank/DDBJ databases">
        <title>The genome of Folsomia candida.</title>
        <authorList>
            <person name="Faddeeva A."/>
            <person name="Derks M.F."/>
            <person name="Anvar Y."/>
            <person name="Smit S."/>
            <person name="Van Straalen N."/>
            <person name="Roelofs D."/>
        </authorList>
    </citation>
    <scope>NUCLEOTIDE SEQUENCE [LARGE SCALE GENOMIC DNA]</scope>
    <source>
        <strain evidence="3 4">VU population</strain>
        <tissue evidence="3">Whole body</tissue>
    </source>
</reference>
<evidence type="ECO:0000256" key="1">
    <source>
        <dbReference type="SAM" id="Phobius"/>
    </source>
</evidence>
<evidence type="ECO:0000313" key="3">
    <source>
        <dbReference type="EMBL" id="OXA46364.1"/>
    </source>
</evidence>
<keyword evidence="1" id="KW-0472">Membrane</keyword>
<organism evidence="3 4">
    <name type="scientific">Folsomia candida</name>
    <name type="common">Springtail</name>
    <dbReference type="NCBI Taxonomy" id="158441"/>
    <lineage>
        <taxon>Eukaryota</taxon>
        <taxon>Metazoa</taxon>
        <taxon>Ecdysozoa</taxon>
        <taxon>Arthropoda</taxon>
        <taxon>Hexapoda</taxon>
        <taxon>Collembola</taxon>
        <taxon>Entomobryomorpha</taxon>
        <taxon>Isotomoidea</taxon>
        <taxon>Isotomidae</taxon>
        <taxon>Proisotominae</taxon>
        <taxon>Folsomia</taxon>
    </lineage>
</organism>
<feature type="chain" id="PRO_5012285202" description="Protein sleepless" evidence="2">
    <location>
        <begin position="24"/>
        <end position="285"/>
    </location>
</feature>
<dbReference type="AlphaFoldDB" id="A0A226DNE1"/>
<keyword evidence="1" id="KW-0812">Transmembrane</keyword>
<protein>
    <recommendedName>
        <fullName evidence="5">Protein sleepless</fullName>
    </recommendedName>
</protein>